<protein>
    <submittedName>
        <fullName evidence="9">ABC transporter permease</fullName>
    </submittedName>
</protein>
<comment type="caution">
    <text evidence="9">The sequence shown here is derived from an EMBL/GenBank/DDBJ whole genome shotgun (WGS) entry which is preliminary data.</text>
</comment>
<feature type="transmembrane region" description="Helical" evidence="7">
    <location>
        <begin position="95"/>
        <end position="117"/>
    </location>
</feature>
<keyword evidence="5 7" id="KW-1133">Transmembrane helix</keyword>
<dbReference type="PANTHER" id="PTHR30151:SF20">
    <property type="entry name" value="ABC TRANSPORTER PERMEASE PROTEIN HI_0355-RELATED"/>
    <property type="match status" value="1"/>
</dbReference>
<feature type="transmembrane region" description="Helical" evidence="7">
    <location>
        <begin position="217"/>
        <end position="240"/>
    </location>
</feature>
<feature type="domain" description="ABC transmembrane type-1" evidence="8">
    <location>
        <begin position="57"/>
        <end position="237"/>
    </location>
</feature>
<evidence type="ECO:0000259" key="8">
    <source>
        <dbReference type="PROSITE" id="PS50928"/>
    </source>
</evidence>
<dbReference type="InterPro" id="IPR035906">
    <property type="entry name" value="MetI-like_sf"/>
</dbReference>
<dbReference type="Gene3D" id="1.10.3720.10">
    <property type="entry name" value="MetI-like"/>
    <property type="match status" value="1"/>
</dbReference>
<dbReference type="PANTHER" id="PTHR30151">
    <property type="entry name" value="ALKANE SULFONATE ABC TRANSPORTER-RELATED, MEMBRANE SUBUNIT"/>
    <property type="match status" value="1"/>
</dbReference>
<feature type="transmembrane region" description="Helical" evidence="7">
    <location>
        <begin position="176"/>
        <end position="197"/>
    </location>
</feature>
<name>A0ABQ3ZXM3_9ACTN</name>
<accession>A0ABQ3ZXM3</accession>
<keyword evidence="4 7" id="KW-0812">Transmembrane</keyword>
<reference evidence="9 10" key="1">
    <citation type="submission" date="2021-01" db="EMBL/GenBank/DDBJ databases">
        <title>Whole genome shotgun sequence of Actinoplanes humidus NBRC 14915.</title>
        <authorList>
            <person name="Komaki H."/>
            <person name="Tamura T."/>
        </authorList>
    </citation>
    <scope>NUCLEOTIDE SEQUENCE [LARGE SCALE GENOMIC DNA]</scope>
    <source>
        <strain evidence="9 10">NBRC 14915</strain>
    </source>
</reference>
<gene>
    <name evidence="9" type="ORF">Ahu01nite_064110</name>
</gene>
<dbReference type="Pfam" id="PF00528">
    <property type="entry name" value="BPD_transp_1"/>
    <property type="match status" value="1"/>
</dbReference>
<sequence>MRPLLSRFGPPAVGAVVAIAGWWAATVVFDIRSFFLPAPPEIVHRFLEQPVFLLKEAQATLLGTLAGLGIAIVAALSLAVLLAAVPIVERATLPLLVVLNSVPKVAIAPLLIVWLGYGPKPKIFLAALICFFPLVVSAMSGFASTPADLTELSRSLRASWWQTYLKIRIPWALPQIFVGFKVAISLAPVGAVVAEVYNPDHGLGAVVALSSTSADTPLAFAAITLLAVISVALYYVVVAVERLVLPWAREISG</sequence>
<dbReference type="Proteomes" id="UP000603200">
    <property type="component" value="Unassembled WGS sequence"/>
</dbReference>
<feature type="transmembrane region" description="Helical" evidence="7">
    <location>
        <begin position="61"/>
        <end position="88"/>
    </location>
</feature>
<evidence type="ECO:0000256" key="2">
    <source>
        <dbReference type="ARBA" id="ARBA00022448"/>
    </source>
</evidence>
<dbReference type="EMBL" id="BOMN01000088">
    <property type="protein sequence ID" value="GIE23309.1"/>
    <property type="molecule type" value="Genomic_DNA"/>
</dbReference>
<dbReference type="SUPFAM" id="SSF161098">
    <property type="entry name" value="MetI-like"/>
    <property type="match status" value="1"/>
</dbReference>
<evidence type="ECO:0000256" key="4">
    <source>
        <dbReference type="ARBA" id="ARBA00022692"/>
    </source>
</evidence>
<evidence type="ECO:0000313" key="10">
    <source>
        <dbReference type="Proteomes" id="UP000603200"/>
    </source>
</evidence>
<feature type="transmembrane region" description="Helical" evidence="7">
    <location>
        <begin position="123"/>
        <end position="144"/>
    </location>
</feature>
<organism evidence="9 10">
    <name type="scientific">Winogradskya humida</name>
    <dbReference type="NCBI Taxonomy" id="113566"/>
    <lineage>
        <taxon>Bacteria</taxon>
        <taxon>Bacillati</taxon>
        <taxon>Actinomycetota</taxon>
        <taxon>Actinomycetes</taxon>
        <taxon>Micromonosporales</taxon>
        <taxon>Micromonosporaceae</taxon>
        <taxon>Winogradskya</taxon>
    </lineage>
</organism>
<keyword evidence="10" id="KW-1185">Reference proteome</keyword>
<evidence type="ECO:0000256" key="3">
    <source>
        <dbReference type="ARBA" id="ARBA00022475"/>
    </source>
</evidence>
<evidence type="ECO:0000313" key="9">
    <source>
        <dbReference type="EMBL" id="GIE23309.1"/>
    </source>
</evidence>
<keyword evidence="2 7" id="KW-0813">Transport</keyword>
<dbReference type="CDD" id="cd06261">
    <property type="entry name" value="TM_PBP2"/>
    <property type="match status" value="1"/>
</dbReference>
<evidence type="ECO:0000256" key="6">
    <source>
        <dbReference type="ARBA" id="ARBA00023136"/>
    </source>
</evidence>
<evidence type="ECO:0000256" key="7">
    <source>
        <dbReference type="RuleBase" id="RU363032"/>
    </source>
</evidence>
<comment type="subcellular location">
    <subcellularLocation>
        <location evidence="1 7">Cell membrane</location>
        <topology evidence="1 7">Multi-pass membrane protein</topology>
    </subcellularLocation>
</comment>
<dbReference type="RefSeq" id="WP_239159294.1">
    <property type="nucleotide sequence ID" value="NZ_BAAATV010000009.1"/>
</dbReference>
<keyword evidence="3" id="KW-1003">Cell membrane</keyword>
<evidence type="ECO:0000256" key="5">
    <source>
        <dbReference type="ARBA" id="ARBA00022989"/>
    </source>
</evidence>
<dbReference type="InterPro" id="IPR000515">
    <property type="entry name" value="MetI-like"/>
</dbReference>
<evidence type="ECO:0000256" key="1">
    <source>
        <dbReference type="ARBA" id="ARBA00004651"/>
    </source>
</evidence>
<dbReference type="PROSITE" id="PS50928">
    <property type="entry name" value="ABC_TM1"/>
    <property type="match status" value="1"/>
</dbReference>
<comment type="similarity">
    <text evidence="7">Belongs to the binding-protein-dependent transport system permease family.</text>
</comment>
<feature type="transmembrane region" description="Helical" evidence="7">
    <location>
        <begin position="12"/>
        <end position="35"/>
    </location>
</feature>
<proteinExistence type="inferred from homology"/>
<keyword evidence="6 7" id="KW-0472">Membrane</keyword>